<sequence length="259" mass="28255">MMSQGDLVATLRTDERDACAAPCGLTGASTPLRDHRLRPDTGMPPVRGGQRGCRQAVAAVAGCPRPDRVGPGSDQDPHRQSTSVDREVDRGARSAPGLAEPFPADGEGLDPDSGSPLLRAPAAWWRTRTRLESTLVIHSIPPTASSWTMTRSTFTRSRTRWYGVPRSRAVRPAPRRPHGARRGRRQHTDVDSPQWSVETGQSRGSISSSSSRIAVTRRRCPAGITVSHVPSSRDRRSCAYRPPAVSWKPTTRLARRHGP</sequence>
<dbReference type="EMBL" id="JAMTCP010000037">
    <property type="protein sequence ID" value="MCP2261162.1"/>
    <property type="molecule type" value="Genomic_DNA"/>
</dbReference>
<feature type="compositionally biased region" description="Low complexity" evidence="1">
    <location>
        <begin position="202"/>
        <end position="214"/>
    </location>
</feature>
<feature type="region of interest" description="Disordered" evidence="1">
    <location>
        <begin position="1"/>
        <end position="115"/>
    </location>
</feature>
<evidence type="ECO:0000313" key="3">
    <source>
        <dbReference type="Proteomes" id="UP001205311"/>
    </source>
</evidence>
<protein>
    <submittedName>
        <fullName evidence="2">Uncharacterized protein</fullName>
    </submittedName>
</protein>
<dbReference type="Proteomes" id="UP001205311">
    <property type="component" value="Unassembled WGS sequence"/>
</dbReference>
<comment type="caution">
    <text evidence="2">The sequence shown here is derived from an EMBL/GenBank/DDBJ whole genome shotgun (WGS) entry which is preliminary data.</text>
</comment>
<proteinExistence type="predicted"/>
<keyword evidence="3" id="KW-1185">Reference proteome</keyword>
<evidence type="ECO:0000256" key="1">
    <source>
        <dbReference type="SAM" id="MobiDB-lite"/>
    </source>
</evidence>
<accession>A0ABT1I048</accession>
<reference evidence="2 3" key="1">
    <citation type="submission" date="2022-06" db="EMBL/GenBank/DDBJ databases">
        <title>Genomic Encyclopedia of Archaeal and Bacterial Type Strains, Phase II (KMG-II): from individual species to whole genera.</title>
        <authorList>
            <person name="Goeker M."/>
        </authorList>
    </citation>
    <scope>NUCLEOTIDE SEQUENCE [LARGE SCALE GENOMIC DNA]</scope>
    <source>
        <strain evidence="2 3">DSM 40477</strain>
    </source>
</reference>
<gene>
    <name evidence="2" type="ORF">LX15_004883</name>
</gene>
<feature type="compositionally biased region" description="Basic residues" evidence="1">
    <location>
        <begin position="173"/>
        <end position="185"/>
    </location>
</feature>
<feature type="region of interest" description="Disordered" evidence="1">
    <location>
        <begin position="168"/>
        <end position="259"/>
    </location>
</feature>
<name>A0ABT1I048_STRSD</name>
<organism evidence="2 3">
    <name type="scientific">Streptoalloteichus tenebrarius (strain ATCC 17920 / DSM 40477 / JCM 4838 / CBS 697.72 / NBRC 16177 / NCIMB 11028 / NRRL B-12390 / A12253. 1 / ISP 5477)</name>
    <name type="common">Streptomyces tenebrarius</name>
    <dbReference type="NCBI Taxonomy" id="1933"/>
    <lineage>
        <taxon>Bacteria</taxon>
        <taxon>Bacillati</taxon>
        <taxon>Actinomycetota</taxon>
        <taxon>Actinomycetes</taxon>
        <taxon>Pseudonocardiales</taxon>
        <taxon>Pseudonocardiaceae</taxon>
        <taxon>Streptoalloteichus</taxon>
    </lineage>
</organism>
<evidence type="ECO:0000313" key="2">
    <source>
        <dbReference type="EMBL" id="MCP2261162.1"/>
    </source>
</evidence>
<feature type="compositionally biased region" description="Basic and acidic residues" evidence="1">
    <location>
        <begin position="75"/>
        <end position="92"/>
    </location>
</feature>
<feature type="compositionally biased region" description="Polar residues" evidence="1">
    <location>
        <begin position="191"/>
        <end position="201"/>
    </location>
</feature>